<sequence>MVSHSYSTREDSDTSAGPAARYELGGLVHGLLDEAVAEAPDAPAIRDSAGGWTYRELDEHSRAVAAWLRARGVRRGDRVLLQLPTTRELAALFYGASRAGAVFVPLNPAMKTFHLRQVVANAEPVLVIGDETTADRLTEAGTNPLLIANLWPEVEELRGRPAESGTQEVRPDDVATLVYTSGSTAAPKAVICPHAQVTFASRALVQVLGYRADDVVFCRFPMSWDYGLYKVLMTCIARCEIILADRDSDLLLLRRMRETGATVVPLVPSLATMIITLAEREAQPQAPVRLFTNTGAALPQATIDALRTHFPGVRVVRQYGQTEAKRITVMPPQEDAERPGAVGLPLPGTRVLILDPEGRPVPTGDSGEIVAVGPHVMPGYWKNPEQTAKSFRQDPDTGELRLHTGDYGSLDADGYLHFEGRRDDMFKRKGFRMSTVEIESAAMDIPGVRAAAALPPSDKHDLALFVECDLPPRTVLKELSRRLEPAKVPGICRVLSDFPLTQHGKNARKELARMLDGSGE</sequence>
<gene>
    <name evidence="2" type="ORF">GCM10010339_83830</name>
</gene>
<dbReference type="PANTHER" id="PTHR43767:SF1">
    <property type="entry name" value="NONRIBOSOMAL PEPTIDE SYNTHASE PES1 (EUROFUNG)-RELATED"/>
    <property type="match status" value="1"/>
</dbReference>
<dbReference type="PANTHER" id="PTHR43767">
    <property type="entry name" value="LONG-CHAIN-FATTY-ACID--COA LIGASE"/>
    <property type="match status" value="1"/>
</dbReference>
<dbReference type="InterPro" id="IPR045851">
    <property type="entry name" value="AMP-bd_C_sf"/>
</dbReference>
<dbReference type="AlphaFoldDB" id="A0A919D8V0"/>
<dbReference type="SUPFAM" id="SSF56801">
    <property type="entry name" value="Acetyl-CoA synthetase-like"/>
    <property type="match status" value="1"/>
</dbReference>
<comment type="caution">
    <text evidence="2">The sequence shown here is derived from an EMBL/GenBank/DDBJ whole genome shotgun (WGS) entry which is preliminary data.</text>
</comment>
<dbReference type="InterPro" id="IPR000873">
    <property type="entry name" value="AMP-dep_synth/lig_dom"/>
</dbReference>
<dbReference type="GO" id="GO:0016878">
    <property type="term" value="F:acid-thiol ligase activity"/>
    <property type="evidence" value="ECO:0007669"/>
    <property type="project" value="UniProtKB-ARBA"/>
</dbReference>
<dbReference type="Proteomes" id="UP000655443">
    <property type="component" value="Unassembled WGS sequence"/>
</dbReference>
<dbReference type="Gene3D" id="3.40.50.12780">
    <property type="entry name" value="N-terminal domain of ligase-like"/>
    <property type="match status" value="1"/>
</dbReference>
<evidence type="ECO:0000313" key="2">
    <source>
        <dbReference type="EMBL" id="GHE14168.1"/>
    </source>
</evidence>
<evidence type="ECO:0000259" key="1">
    <source>
        <dbReference type="Pfam" id="PF00501"/>
    </source>
</evidence>
<dbReference type="InterPro" id="IPR050237">
    <property type="entry name" value="ATP-dep_AMP-bd_enzyme"/>
</dbReference>
<name>A0A919D8V0_9ACTN</name>
<dbReference type="Pfam" id="PF00501">
    <property type="entry name" value="AMP-binding"/>
    <property type="match status" value="1"/>
</dbReference>
<keyword evidence="3" id="KW-1185">Reference proteome</keyword>
<reference evidence="2" key="1">
    <citation type="journal article" date="2014" name="Int. J. Syst. Evol. Microbiol.">
        <title>Complete genome sequence of Corynebacterium casei LMG S-19264T (=DSM 44701T), isolated from a smear-ripened cheese.</title>
        <authorList>
            <consortium name="US DOE Joint Genome Institute (JGI-PGF)"/>
            <person name="Walter F."/>
            <person name="Albersmeier A."/>
            <person name="Kalinowski J."/>
            <person name="Ruckert C."/>
        </authorList>
    </citation>
    <scope>NUCLEOTIDE SEQUENCE</scope>
    <source>
        <strain evidence="2">JCM 4714</strain>
    </source>
</reference>
<organism evidence="2 3">
    <name type="scientific">Streptomyces alanosinicus</name>
    <dbReference type="NCBI Taxonomy" id="68171"/>
    <lineage>
        <taxon>Bacteria</taxon>
        <taxon>Bacillati</taxon>
        <taxon>Actinomycetota</taxon>
        <taxon>Actinomycetes</taxon>
        <taxon>Kitasatosporales</taxon>
        <taxon>Streptomycetaceae</taxon>
        <taxon>Streptomyces</taxon>
    </lineage>
</organism>
<reference evidence="2" key="2">
    <citation type="submission" date="2020-09" db="EMBL/GenBank/DDBJ databases">
        <authorList>
            <person name="Sun Q."/>
            <person name="Ohkuma M."/>
        </authorList>
    </citation>
    <scope>NUCLEOTIDE SEQUENCE</scope>
    <source>
        <strain evidence="2">JCM 4714</strain>
    </source>
</reference>
<protein>
    <submittedName>
        <fullName evidence="2">AMP-dependent ligase</fullName>
    </submittedName>
</protein>
<evidence type="ECO:0000313" key="3">
    <source>
        <dbReference type="Proteomes" id="UP000655443"/>
    </source>
</evidence>
<accession>A0A919D8V0</accession>
<dbReference type="EMBL" id="BMVG01000047">
    <property type="protein sequence ID" value="GHE14168.1"/>
    <property type="molecule type" value="Genomic_DNA"/>
</dbReference>
<dbReference type="Gene3D" id="3.30.300.30">
    <property type="match status" value="1"/>
</dbReference>
<dbReference type="InterPro" id="IPR042099">
    <property type="entry name" value="ANL_N_sf"/>
</dbReference>
<proteinExistence type="predicted"/>
<feature type="domain" description="AMP-dependent synthetase/ligase" evidence="1">
    <location>
        <begin position="33"/>
        <end position="381"/>
    </location>
</feature>
<keyword evidence="2" id="KW-0436">Ligase</keyword>